<name>A0ABY2CWR2_GULMO</name>
<proteinExistence type="predicted"/>
<accession>A0ABY2CWR2</accession>
<dbReference type="SMART" id="SM00448">
    <property type="entry name" value="REC"/>
    <property type="match status" value="1"/>
</dbReference>
<comment type="caution">
    <text evidence="4">The sequence shown here is derived from an EMBL/GenBank/DDBJ whole genome shotgun (WGS) entry which is preliminary data.</text>
</comment>
<evidence type="ECO:0000313" key="5">
    <source>
        <dbReference type="Proteomes" id="UP000294801"/>
    </source>
</evidence>
<dbReference type="PROSITE" id="PS50110">
    <property type="entry name" value="RESPONSE_REGULATORY"/>
    <property type="match status" value="1"/>
</dbReference>
<dbReference type="InterPro" id="IPR050595">
    <property type="entry name" value="Bact_response_regulator"/>
</dbReference>
<sequence>MSGWSGDGNTGMREEHTLRGASILVVDDDLDILELHKSVLEMEGYAVHTAASGSRALQVLDDIETPDLILLDFRMYDMTGVDFLARLEVEHPQLLDQTPVVFLTGMDSVPPSRAAGFIRKLTDLDRFIELVHEYASRRH</sequence>
<feature type="domain" description="Response regulatory" evidence="3">
    <location>
        <begin position="22"/>
        <end position="135"/>
    </location>
</feature>
<evidence type="ECO:0000259" key="3">
    <source>
        <dbReference type="PROSITE" id="PS50110"/>
    </source>
</evidence>
<reference evidence="4 5" key="1">
    <citation type="submission" date="2019-03" db="EMBL/GenBank/DDBJ databases">
        <title>Genomic Encyclopedia of Type Strains, Phase IV (KMG-IV): sequencing the most valuable type-strain genomes for metagenomic binning, comparative biology and taxonomic classification.</title>
        <authorList>
            <person name="Goeker M."/>
        </authorList>
    </citation>
    <scope>NUCLEOTIDE SEQUENCE [LARGE SCALE GENOMIC DNA]</scope>
    <source>
        <strain evidence="4 5">DSM 18507</strain>
    </source>
</reference>
<dbReference type="InterPro" id="IPR011006">
    <property type="entry name" value="CheY-like_superfamily"/>
</dbReference>
<keyword evidence="5" id="KW-1185">Reference proteome</keyword>
<protein>
    <submittedName>
        <fullName evidence="4">Response regulator receiver domain-containing protein</fullName>
    </submittedName>
</protein>
<dbReference type="PANTHER" id="PTHR44591">
    <property type="entry name" value="STRESS RESPONSE REGULATOR PROTEIN 1"/>
    <property type="match status" value="1"/>
</dbReference>
<keyword evidence="1 2" id="KW-0597">Phosphoprotein</keyword>
<evidence type="ECO:0000256" key="1">
    <source>
        <dbReference type="ARBA" id="ARBA00022553"/>
    </source>
</evidence>
<dbReference type="InterPro" id="IPR001789">
    <property type="entry name" value="Sig_transdc_resp-reg_receiver"/>
</dbReference>
<organism evidence="4 5">
    <name type="scientific">Gulbenkiania mobilis</name>
    <dbReference type="NCBI Taxonomy" id="397457"/>
    <lineage>
        <taxon>Bacteria</taxon>
        <taxon>Pseudomonadati</taxon>
        <taxon>Pseudomonadota</taxon>
        <taxon>Betaproteobacteria</taxon>
        <taxon>Neisseriales</taxon>
        <taxon>Chromobacteriaceae</taxon>
        <taxon>Gulbenkiania</taxon>
    </lineage>
</organism>
<dbReference type="EMBL" id="SMDA01000004">
    <property type="protein sequence ID" value="TCW31765.1"/>
    <property type="molecule type" value="Genomic_DNA"/>
</dbReference>
<gene>
    <name evidence="4" type="ORF">EV669_104132</name>
</gene>
<dbReference type="Proteomes" id="UP000294801">
    <property type="component" value="Unassembled WGS sequence"/>
</dbReference>
<dbReference type="PANTHER" id="PTHR44591:SF3">
    <property type="entry name" value="RESPONSE REGULATORY DOMAIN-CONTAINING PROTEIN"/>
    <property type="match status" value="1"/>
</dbReference>
<dbReference type="Gene3D" id="3.40.50.2300">
    <property type="match status" value="1"/>
</dbReference>
<evidence type="ECO:0000313" key="4">
    <source>
        <dbReference type="EMBL" id="TCW31765.1"/>
    </source>
</evidence>
<dbReference type="Pfam" id="PF00072">
    <property type="entry name" value="Response_reg"/>
    <property type="match status" value="1"/>
</dbReference>
<evidence type="ECO:0000256" key="2">
    <source>
        <dbReference type="PROSITE-ProRule" id="PRU00169"/>
    </source>
</evidence>
<dbReference type="SUPFAM" id="SSF52172">
    <property type="entry name" value="CheY-like"/>
    <property type="match status" value="1"/>
</dbReference>
<feature type="modified residue" description="4-aspartylphosphate" evidence="2">
    <location>
        <position position="72"/>
    </location>
</feature>